<comment type="subcellular location">
    <subcellularLocation>
        <location evidence="1">Membrane</location>
        <topology evidence="1">Multi-pass membrane protein</topology>
    </subcellularLocation>
</comment>
<reference evidence="7 8" key="1">
    <citation type="submission" date="2024-09" db="EMBL/GenBank/DDBJ databases">
        <authorList>
            <person name="Sun Q."/>
            <person name="Mori K."/>
        </authorList>
    </citation>
    <scope>NUCLEOTIDE SEQUENCE [LARGE SCALE GENOMIC DNA]</scope>
    <source>
        <strain evidence="7 8">TBRC 0563</strain>
    </source>
</reference>
<feature type="transmembrane region" description="Helical" evidence="5">
    <location>
        <begin position="175"/>
        <end position="204"/>
    </location>
</feature>
<dbReference type="Proteomes" id="UP001589627">
    <property type="component" value="Unassembled WGS sequence"/>
</dbReference>
<dbReference type="GO" id="GO:0016874">
    <property type="term" value="F:ligase activity"/>
    <property type="evidence" value="ECO:0007669"/>
    <property type="project" value="UniProtKB-KW"/>
</dbReference>
<dbReference type="EMBL" id="JBHLZP010000775">
    <property type="protein sequence ID" value="MFB9839667.1"/>
    <property type="molecule type" value="Genomic_DNA"/>
</dbReference>
<evidence type="ECO:0000313" key="7">
    <source>
        <dbReference type="EMBL" id="MFB9839667.1"/>
    </source>
</evidence>
<evidence type="ECO:0000256" key="5">
    <source>
        <dbReference type="SAM" id="Phobius"/>
    </source>
</evidence>
<keyword evidence="4 5" id="KW-0472">Membrane</keyword>
<name>A0ABV5YX70_9ACTN</name>
<dbReference type="PANTHER" id="PTHR37422">
    <property type="entry name" value="TEICHURONIC ACID BIOSYNTHESIS PROTEIN TUAE"/>
    <property type="match status" value="1"/>
</dbReference>
<evidence type="ECO:0000256" key="3">
    <source>
        <dbReference type="ARBA" id="ARBA00022989"/>
    </source>
</evidence>
<dbReference type="Pfam" id="PF04932">
    <property type="entry name" value="Wzy_C"/>
    <property type="match status" value="1"/>
</dbReference>
<dbReference type="InterPro" id="IPR051533">
    <property type="entry name" value="WaaL-like"/>
</dbReference>
<keyword evidence="3 5" id="KW-1133">Transmembrane helix</keyword>
<feature type="transmembrane region" description="Helical" evidence="5">
    <location>
        <begin position="47"/>
        <end position="67"/>
    </location>
</feature>
<protein>
    <submittedName>
        <fullName evidence="7">O-antigen ligase family protein</fullName>
    </submittedName>
</protein>
<evidence type="ECO:0000256" key="1">
    <source>
        <dbReference type="ARBA" id="ARBA00004141"/>
    </source>
</evidence>
<dbReference type="RefSeq" id="WP_378212827.1">
    <property type="nucleotide sequence ID" value="NZ_JBHLZP010000775.1"/>
</dbReference>
<evidence type="ECO:0000256" key="4">
    <source>
        <dbReference type="ARBA" id="ARBA00023136"/>
    </source>
</evidence>
<dbReference type="PANTHER" id="PTHR37422:SF13">
    <property type="entry name" value="LIPOPOLYSACCHARIDE BIOSYNTHESIS PROTEIN PA4999-RELATED"/>
    <property type="match status" value="1"/>
</dbReference>
<organism evidence="7 8">
    <name type="scientific">Actinoallomurus acaciae</name>
    <dbReference type="NCBI Taxonomy" id="502577"/>
    <lineage>
        <taxon>Bacteria</taxon>
        <taxon>Bacillati</taxon>
        <taxon>Actinomycetota</taxon>
        <taxon>Actinomycetes</taxon>
        <taxon>Streptosporangiales</taxon>
        <taxon>Thermomonosporaceae</taxon>
        <taxon>Actinoallomurus</taxon>
    </lineage>
</organism>
<keyword evidence="7" id="KW-0436">Ligase</keyword>
<evidence type="ECO:0000313" key="8">
    <source>
        <dbReference type="Proteomes" id="UP001589627"/>
    </source>
</evidence>
<dbReference type="InterPro" id="IPR007016">
    <property type="entry name" value="O-antigen_ligase-rel_domated"/>
</dbReference>
<proteinExistence type="predicted"/>
<accession>A0ABV5YX70</accession>
<keyword evidence="2 5" id="KW-0812">Transmembrane</keyword>
<comment type="caution">
    <text evidence="7">The sequence shown here is derived from an EMBL/GenBank/DDBJ whole genome shotgun (WGS) entry which is preliminary data.</text>
</comment>
<evidence type="ECO:0000259" key="6">
    <source>
        <dbReference type="Pfam" id="PF04932"/>
    </source>
</evidence>
<keyword evidence="8" id="KW-1185">Reference proteome</keyword>
<gene>
    <name evidence="7" type="ORF">ACFFNX_46740</name>
</gene>
<feature type="non-terminal residue" evidence="7">
    <location>
        <position position="1"/>
    </location>
</feature>
<sequence length="220" mass="23073">ALRHRRPGWLVPAGVCVAAMAATQSRGAFVSAAAGVAVVLLQGRRRGIQVAIVAVAVALGTVFPAAVDTVEHVAIGHRPATELSQNSSVREHVAWYAVRVAAEHPLRGIGYGIFPSYAENSPRLGIYIATHNDYLRLAAETGIPALMVFLVLIWLGMKSPASGEAAVQRAMVAAYAVGMLFANTLANLVVSMPFWLALGCLLAASSAREQPTTLAQGAHT</sequence>
<feature type="transmembrane region" description="Helical" evidence="5">
    <location>
        <begin position="134"/>
        <end position="155"/>
    </location>
</feature>
<evidence type="ECO:0000256" key="2">
    <source>
        <dbReference type="ARBA" id="ARBA00022692"/>
    </source>
</evidence>
<feature type="domain" description="O-antigen ligase-related" evidence="6">
    <location>
        <begin position="16"/>
        <end position="150"/>
    </location>
</feature>